<evidence type="ECO:0000313" key="2">
    <source>
        <dbReference type="EMBL" id="TRL39869.1"/>
    </source>
</evidence>
<protein>
    <submittedName>
        <fullName evidence="2">Formyl transferase</fullName>
    </submittedName>
</protein>
<dbReference type="SUPFAM" id="SSF53328">
    <property type="entry name" value="Formyltransferase"/>
    <property type="match status" value="1"/>
</dbReference>
<dbReference type="Proteomes" id="UP000316801">
    <property type="component" value="Unassembled WGS sequence"/>
</dbReference>
<accession>A0A549TD38</accession>
<keyword evidence="2" id="KW-0808">Transferase</keyword>
<dbReference type="RefSeq" id="WP_143124676.1">
    <property type="nucleotide sequence ID" value="NZ_VJMG01000017.1"/>
</dbReference>
<dbReference type="EMBL" id="VJMG01000017">
    <property type="protein sequence ID" value="TRL39869.1"/>
    <property type="molecule type" value="Genomic_DNA"/>
</dbReference>
<feature type="domain" description="Formyl transferase N-terminal" evidence="1">
    <location>
        <begin position="104"/>
        <end position="204"/>
    </location>
</feature>
<dbReference type="Gene3D" id="3.40.50.170">
    <property type="entry name" value="Formyl transferase, N-terminal domain"/>
    <property type="match status" value="1"/>
</dbReference>
<organism evidence="2 3">
    <name type="scientific">Rhizobium straminoryzae</name>
    <dbReference type="NCBI Taxonomy" id="1387186"/>
    <lineage>
        <taxon>Bacteria</taxon>
        <taxon>Pseudomonadati</taxon>
        <taxon>Pseudomonadota</taxon>
        <taxon>Alphaproteobacteria</taxon>
        <taxon>Hyphomicrobiales</taxon>
        <taxon>Rhizobiaceae</taxon>
        <taxon>Rhizobium/Agrobacterium group</taxon>
        <taxon>Rhizobium</taxon>
    </lineage>
</organism>
<dbReference type="CDD" id="cd08653">
    <property type="entry name" value="FMT_core_like_3"/>
    <property type="match status" value="1"/>
</dbReference>
<dbReference type="AlphaFoldDB" id="A0A549TD38"/>
<proteinExistence type="predicted"/>
<keyword evidence="3" id="KW-1185">Reference proteome</keyword>
<evidence type="ECO:0000259" key="1">
    <source>
        <dbReference type="Pfam" id="PF00551"/>
    </source>
</evidence>
<sequence>MPDTRNAKVILMTSGGLNPQIMINALARQFPKLHVIQENYETKREIYRRRVRRLGRLTALGQLATMSLSRVGKNLAIRRTEEILEEYKLWAGESKGVPVTRVETLNSKDTQALIQRLQPDVVFLISCRPLSRGTLAAIRCPLLNFHAGINPTYRGQMGGYWSRVERDEENFGATVHLVDIGIDTGDTLYEVRVKPSPRDTISTYPLLLTAAGTGIAAQAIEDAINGTLQPRRPAGRSELRFPPPVWTYLRHGLTRGIW</sequence>
<dbReference type="InterPro" id="IPR002376">
    <property type="entry name" value="Formyl_transf_N"/>
</dbReference>
<dbReference type="GO" id="GO:0016740">
    <property type="term" value="F:transferase activity"/>
    <property type="evidence" value="ECO:0007669"/>
    <property type="project" value="UniProtKB-KW"/>
</dbReference>
<name>A0A549TD38_9HYPH</name>
<gene>
    <name evidence="2" type="ORF">FNA46_08010</name>
</gene>
<evidence type="ECO:0000313" key="3">
    <source>
        <dbReference type="Proteomes" id="UP000316801"/>
    </source>
</evidence>
<dbReference type="Pfam" id="PF00551">
    <property type="entry name" value="Formyl_trans_N"/>
    <property type="match status" value="1"/>
</dbReference>
<comment type="caution">
    <text evidence="2">The sequence shown here is derived from an EMBL/GenBank/DDBJ whole genome shotgun (WGS) entry which is preliminary data.</text>
</comment>
<dbReference type="InterPro" id="IPR036477">
    <property type="entry name" value="Formyl_transf_N_sf"/>
</dbReference>
<reference evidence="2 3" key="1">
    <citation type="submission" date="2019-07" db="EMBL/GenBank/DDBJ databases">
        <title>Ln-dependent methylotrophs.</title>
        <authorList>
            <person name="Tani A."/>
        </authorList>
    </citation>
    <scope>NUCLEOTIDE SEQUENCE [LARGE SCALE GENOMIC DNA]</scope>
    <source>
        <strain evidence="2 3">SM12</strain>
    </source>
</reference>